<feature type="transmembrane region" description="Helical" evidence="1">
    <location>
        <begin position="251"/>
        <end position="267"/>
    </location>
</feature>
<evidence type="ECO:0000313" key="3">
    <source>
        <dbReference type="Proteomes" id="UP000298642"/>
    </source>
</evidence>
<dbReference type="InterPro" id="IPR039672">
    <property type="entry name" value="MFS_2"/>
</dbReference>
<feature type="transmembrane region" description="Helical" evidence="1">
    <location>
        <begin position="165"/>
        <end position="185"/>
    </location>
</feature>
<feature type="transmembrane region" description="Helical" evidence="1">
    <location>
        <begin position="427"/>
        <end position="450"/>
    </location>
</feature>
<dbReference type="InterPro" id="IPR001927">
    <property type="entry name" value="Na/Gal_symport"/>
</dbReference>
<accession>A0A4D7ANG3</accession>
<keyword evidence="1" id="KW-0472">Membrane</keyword>
<evidence type="ECO:0000256" key="1">
    <source>
        <dbReference type="SAM" id="Phobius"/>
    </source>
</evidence>
<dbReference type="SUPFAM" id="SSF103473">
    <property type="entry name" value="MFS general substrate transporter"/>
    <property type="match status" value="1"/>
</dbReference>
<feature type="transmembrane region" description="Helical" evidence="1">
    <location>
        <begin position="384"/>
        <end position="407"/>
    </location>
</feature>
<organism evidence="2 3">
    <name type="scientific">Dysosmobacter welbionis</name>
    <dbReference type="NCBI Taxonomy" id="2093857"/>
    <lineage>
        <taxon>Bacteria</taxon>
        <taxon>Bacillati</taxon>
        <taxon>Bacillota</taxon>
        <taxon>Clostridia</taxon>
        <taxon>Eubacteriales</taxon>
        <taxon>Oscillospiraceae</taxon>
        <taxon>Dysosmobacter</taxon>
    </lineage>
</organism>
<dbReference type="Gene3D" id="1.20.1250.20">
    <property type="entry name" value="MFS general substrate transporter like domains"/>
    <property type="match status" value="1"/>
</dbReference>
<feature type="transmembrane region" description="Helical" evidence="1">
    <location>
        <begin position="317"/>
        <end position="336"/>
    </location>
</feature>
<dbReference type="Proteomes" id="UP000298642">
    <property type="component" value="Chromosome"/>
</dbReference>
<feature type="transmembrane region" description="Helical" evidence="1">
    <location>
        <begin position="53"/>
        <end position="71"/>
    </location>
</feature>
<sequence length="473" mass="51669">MENKQQEHTYESSNVMPSLGERISYGVADFGYASAYMWVSSFMTIFFTDYVGVPAASVSALLLVVRIFDAINDPIIGSIADRTKSKYGRYRPWVAVGGTVMCLMIALMFAVQPTWSMGVKIAWMWIVYIVVTVAATCYAMPFNALGGVITSNDEGRVKLSNTRMVCSSLGSNFTNLIAATLILLLSGTNRTSNTAQGYFGAAVCSVVISLPFILWSAVKSKERVQPPPQQMEKKSKISLGLQMKCLLGNKYALGCMFGQFVAGFYTYGRYTIMAYYFTYYEGDFNLYSITGIIGLFTGIAGSGLLGPWLYKVIQHKGRAVGTAFGLSGILSIPMFWLSAKGVLFWVFYAVSTALGTAAFGLRYGCDGDNADYAEYKYGIRVDGFLSAFISMMLKAGGAVGPAVLLVWLDSLGYVANQAQNASVLNALNMGISFIPAVLLLLVALNFLIFYDMDSKKHAEIVKELECRRGTESK</sequence>
<dbReference type="Pfam" id="PF13347">
    <property type="entry name" value="MFS_2"/>
    <property type="match status" value="1"/>
</dbReference>
<feature type="transmembrane region" description="Helical" evidence="1">
    <location>
        <begin position="197"/>
        <end position="218"/>
    </location>
</feature>
<dbReference type="PANTHER" id="PTHR11328">
    <property type="entry name" value="MAJOR FACILITATOR SUPERFAMILY DOMAIN-CONTAINING PROTEIN"/>
    <property type="match status" value="1"/>
</dbReference>
<feature type="transmembrane region" description="Helical" evidence="1">
    <location>
        <begin position="123"/>
        <end position="145"/>
    </location>
</feature>
<dbReference type="GO" id="GO:0015293">
    <property type="term" value="F:symporter activity"/>
    <property type="evidence" value="ECO:0007669"/>
    <property type="project" value="InterPro"/>
</dbReference>
<feature type="transmembrane region" description="Helical" evidence="1">
    <location>
        <begin position="92"/>
        <end position="111"/>
    </location>
</feature>
<dbReference type="NCBIfam" id="TIGR00792">
    <property type="entry name" value="gph"/>
    <property type="match status" value="1"/>
</dbReference>
<keyword evidence="1" id="KW-0812">Transmembrane</keyword>
<dbReference type="AlphaFoldDB" id="A0A4D7ANG3"/>
<keyword evidence="1" id="KW-1133">Transmembrane helix</keyword>
<dbReference type="InterPro" id="IPR036259">
    <property type="entry name" value="MFS_trans_sf"/>
</dbReference>
<evidence type="ECO:0000313" key="2">
    <source>
        <dbReference type="EMBL" id="QCI58985.1"/>
    </source>
</evidence>
<name>A0A4D7ANG3_9FIRM</name>
<gene>
    <name evidence="2" type="ORF">EIO64_06885</name>
</gene>
<dbReference type="GO" id="GO:0005886">
    <property type="term" value="C:plasma membrane"/>
    <property type="evidence" value="ECO:0007669"/>
    <property type="project" value="TreeGrafter"/>
</dbReference>
<keyword evidence="3" id="KW-1185">Reference proteome</keyword>
<dbReference type="KEGG" id="obj:EIO64_06885"/>
<feature type="transmembrane region" description="Helical" evidence="1">
    <location>
        <begin position="342"/>
        <end position="363"/>
    </location>
</feature>
<proteinExistence type="predicted"/>
<protein>
    <submittedName>
        <fullName evidence="2">Glycoside-pentoside-hexuronide (GPH):cation symporter</fullName>
    </submittedName>
</protein>
<feature type="transmembrane region" description="Helical" evidence="1">
    <location>
        <begin position="287"/>
        <end position="310"/>
    </location>
</feature>
<dbReference type="EMBL" id="CP034413">
    <property type="protein sequence ID" value="QCI58985.1"/>
    <property type="molecule type" value="Genomic_DNA"/>
</dbReference>
<dbReference type="GO" id="GO:0006814">
    <property type="term" value="P:sodium ion transport"/>
    <property type="evidence" value="ECO:0007669"/>
    <property type="project" value="InterPro"/>
</dbReference>
<dbReference type="PANTHER" id="PTHR11328:SF24">
    <property type="entry name" value="MAJOR FACILITATOR SUPERFAMILY (MFS) PROFILE DOMAIN-CONTAINING PROTEIN"/>
    <property type="match status" value="1"/>
</dbReference>
<dbReference type="RefSeq" id="WP_136891059.1">
    <property type="nucleotide sequence ID" value="NZ_CP034413.3"/>
</dbReference>
<dbReference type="GO" id="GO:0008643">
    <property type="term" value="P:carbohydrate transport"/>
    <property type="evidence" value="ECO:0007669"/>
    <property type="project" value="InterPro"/>
</dbReference>
<reference evidence="3" key="1">
    <citation type="submission" date="2018-12" db="EMBL/GenBank/DDBJ databases">
        <title>Dusodibacter welbiota gen. nov., sp. nov., isolated from human faeces and emended description of the Oscillibacter genus.</title>
        <authorList>
            <person name="Le Roy T."/>
            <person name="Van der Smissen P."/>
            <person name="Delzenne N."/>
            <person name="Muccioli G."/>
            <person name="Collet J.F."/>
            <person name="Cani P.D."/>
        </authorList>
    </citation>
    <scope>NUCLEOTIDE SEQUENCE [LARGE SCALE GENOMIC DNA]</scope>
    <source>
        <strain evidence="3">J115</strain>
    </source>
</reference>